<dbReference type="PANTHER" id="PTHR12185">
    <property type="entry name" value="SID1 TRANSMEMBRANE FAMILY MEMEBER"/>
    <property type="match status" value="1"/>
</dbReference>
<feature type="transmembrane region" description="Helical" evidence="8">
    <location>
        <begin position="27"/>
        <end position="49"/>
    </location>
</feature>
<keyword evidence="7" id="KW-0325">Glycoprotein</keyword>
<keyword evidence="6 8" id="KW-0472">Membrane</keyword>
<sequence>MIQVWKGWRPVVNKLSGMFDEGSTSTLLHIVRIFTGVAANFSLLLYGAIADPNVYRYILVICLLNLGLYFGNYILTKRIHFKEKGTRFAWACLLLSVICWILALVAFNHHSTDAETSASDSRAMNSSCVFFGVFDAHDAWHIMSSMGLFTFFIGLLTLDDDLYLVPSKRIHVF</sequence>
<dbReference type="GO" id="GO:0005764">
    <property type="term" value="C:lysosome"/>
    <property type="evidence" value="ECO:0007669"/>
    <property type="project" value="TreeGrafter"/>
</dbReference>
<feature type="transmembrane region" description="Helical" evidence="8">
    <location>
        <begin position="139"/>
        <end position="158"/>
    </location>
</feature>
<reference evidence="9 10" key="1">
    <citation type="submission" date="2023-11" db="EMBL/GenBank/DDBJ databases">
        <title>Halocaridina rubra genome assembly.</title>
        <authorList>
            <person name="Smith C."/>
        </authorList>
    </citation>
    <scope>NUCLEOTIDE SEQUENCE [LARGE SCALE GENOMIC DNA]</scope>
    <source>
        <strain evidence="9">EP-1</strain>
        <tissue evidence="9">Whole</tissue>
    </source>
</reference>
<keyword evidence="5 8" id="KW-1133">Transmembrane helix</keyword>
<dbReference type="GO" id="GO:0051033">
    <property type="term" value="F:RNA transmembrane transporter activity"/>
    <property type="evidence" value="ECO:0007669"/>
    <property type="project" value="TreeGrafter"/>
</dbReference>
<accession>A0AAN8XKH7</accession>
<comment type="caution">
    <text evidence="9">The sequence shown here is derived from an EMBL/GenBank/DDBJ whole genome shotgun (WGS) entry which is preliminary data.</text>
</comment>
<evidence type="ECO:0000313" key="9">
    <source>
        <dbReference type="EMBL" id="KAK7081793.1"/>
    </source>
</evidence>
<proteinExistence type="inferred from homology"/>
<evidence type="ECO:0000256" key="1">
    <source>
        <dbReference type="ARBA" id="ARBA00004141"/>
    </source>
</evidence>
<dbReference type="GO" id="GO:0003725">
    <property type="term" value="F:double-stranded RNA binding"/>
    <property type="evidence" value="ECO:0007669"/>
    <property type="project" value="TreeGrafter"/>
</dbReference>
<dbReference type="GO" id="GO:0005886">
    <property type="term" value="C:plasma membrane"/>
    <property type="evidence" value="ECO:0007669"/>
    <property type="project" value="TreeGrafter"/>
</dbReference>
<evidence type="ECO:0000256" key="8">
    <source>
        <dbReference type="SAM" id="Phobius"/>
    </source>
</evidence>
<organism evidence="9 10">
    <name type="scientific">Halocaridina rubra</name>
    <name type="common">Hawaiian red shrimp</name>
    <dbReference type="NCBI Taxonomy" id="373956"/>
    <lineage>
        <taxon>Eukaryota</taxon>
        <taxon>Metazoa</taxon>
        <taxon>Ecdysozoa</taxon>
        <taxon>Arthropoda</taxon>
        <taxon>Crustacea</taxon>
        <taxon>Multicrustacea</taxon>
        <taxon>Malacostraca</taxon>
        <taxon>Eumalacostraca</taxon>
        <taxon>Eucarida</taxon>
        <taxon>Decapoda</taxon>
        <taxon>Pleocyemata</taxon>
        <taxon>Caridea</taxon>
        <taxon>Atyoidea</taxon>
        <taxon>Atyidae</taxon>
        <taxon>Halocaridina</taxon>
    </lineage>
</organism>
<keyword evidence="3 8" id="KW-0812">Transmembrane</keyword>
<comment type="subcellular location">
    <subcellularLocation>
        <location evidence="1">Membrane</location>
        <topology evidence="1">Multi-pass membrane protein</topology>
    </subcellularLocation>
</comment>
<evidence type="ECO:0000256" key="2">
    <source>
        <dbReference type="ARBA" id="ARBA00006618"/>
    </source>
</evidence>
<evidence type="ECO:0000256" key="7">
    <source>
        <dbReference type="ARBA" id="ARBA00023180"/>
    </source>
</evidence>
<protein>
    <submittedName>
        <fullName evidence="9">SID1 transmembrane member</fullName>
    </submittedName>
</protein>
<evidence type="ECO:0000256" key="3">
    <source>
        <dbReference type="ARBA" id="ARBA00022692"/>
    </source>
</evidence>
<comment type="similarity">
    <text evidence="2">Belongs to the SID1 family.</text>
</comment>
<keyword evidence="4" id="KW-0732">Signal</keyword>
<feature type="transmembrane region" description="Helical" evidence="8">
    <location>
        <begin position="88"/>
        <end position="107"/>
    </location>
</feature>
<dbReference type="Proteomes" id="UP001381693">
    <property type="component" value="Unassembled WGS sequence"/>
</dbReference>
<dbReference type="Pfam" id="PF13965">
    <property type="entry name" value="SID-1_RNA_chan"/>
    <property type="match status" value="1"/>
</dbReference>
<gene>
    <name evidence="9" type="primary">SIDT1_2</name>
    <name evidence="9" type="ORF">SK128_016943</name>
</gene>
<dbReference type="AlphaFoldDB" id="A0AAN8XKH7"/>
<evidence type="ECO:0000256" key="5">
    <source>
        <dbReference type="ARBA" id="ARBA00022989"/>
    </source>
</evidence>
<feature type="transmembrane region" description="Helical" evidence="8">
    <location>
        <begin position="55"/>
        <end position="76"/>
    </location>
</feature>
<evidence type="ECO:0000256" key="6">
    <source>
        <dbReference type="ARBA" id="ARBA00023136"/>
    </source>
</evidence>
<name>A0AAN8XKH7_HALRR</name>
<evidence type="ECO:0000256" key="4">
    <source>
        <dbReference type="ARBA" id="ARBA00022729"/>
    </source>
</evidence>
<dbReference type="PANTHER" id="PTHR12185:SF14">
    <property type="entry name" value="CHOLESTEROL UPTAKE PROTEIN 1"/>
    <property type="match status" value="1"/>
</dbReference>
<dbReference type="InterPro" id="IPR025958">
    <property type="entry name" value="SID1_TM_fam"/>
</dbReference>
<dbReference type="EMBL" id="JAXCGZ010004434">
    <property type="protein sequence ID" value="KAK7081793.1"/>
    <property type="molecule type" value="Genomic_DNA"/>
</dbReference>
<keyword evidence="10" id="KW-1185">Reference proteome</keyword>
<evidence type="ECO:0000313" key="10">
    <source>
        <dbReference type="Proteomes" id="UP001381693"/>
    </source>
</evidence>